<keyword evidence="7" id="KW-1185">Reference proteome</keyword>
<dbReference type="Gene3D" id="3.40.50.2300">
    <property type="match status" value="1"/>
</dbReference>
<dbReference type="SMART" id="SM00388">
    <property type="entry name" value="HisKA"/>
    <property type="match status" value="1"/>
</dbReference>
<feature type="compositionally biased region" description="Low complexity" evidence="4">
    <location>
        <begin position="758"/>
        <end position="769"/>
    </location>
</feature>
<proteinExistence type="predicted"/>
<dbReference type="VEuPathDB" id="FungiDB:AMAG_07750"/>
<evidence type="ECO:0000256" key="1">
    <source>
        <dbReference type="ARBA" id="ARBA00022553"/>
    </source>
</evidence>
<keyword evidence="3" id="KW-0175">Coiled coil</keyword>
<evidence type="ECO:0000256" key="4">
    <source>
        <dbReference type="SAM" id="MobiDB-lite"/>
    </source>
</evidence>
<gene>
    <name evidence="6" type="ORF">AMAG_07750</name>
</gene>
<evidence type="ECO:0000313" key="7">
    <source>
        <dbReference type="Proteomes" id="UP000054350"/>
    </source>
</evidence>
<dbReference type="SUPFAM" id="SSF52172">
    <property type="entry name" value="CheY-like"/>
    <property type="match status" value="1"/>
</dbReference>
<dbReference type="InterPro" id="IPR036097">
    <property type="entry name" value="HisK_dim/P_sf"/>
</dbReference>
<dbReference type="Proteomes" id="UP000054350">
    <property type="component" value="Unassembled WGS sequence"/>
</dbReference>
<dbReference type="InterPro" id="IPR011006">
    <property type="entry name" value="CheY-like_superfamily"/>
</dbReference>
<dbReference type="Pfam" id="PF00512">
    <property type="entry name" value="HisKA"/>
    <property type="match status" value="1"/>
</dbReference>
<protein>
    <recommendedName>
        <fullName evidence="5">Response regulatory domain-containing protein</fullName>
    </recommendedName>
</protein>
<reference evidence="6 7" key="1">
    <citation type="submission" date="2009-11" db="EMBL/GenBank/DDBJ databases">
        <title>Annotation of Allomyces macrogynus ATCC 38327.</title>
        <authorList>
            <consortium name="The Broad Institute Genome Sequencing Platform"/>
            <person name="Russ C."/>
            <person name="Cuomo C."/>
            <person name="Burger G."/>
            <person name="Gray M.W."/>
            <person name="Holland P.W.H."/>
            <person name="King N."/>
            <person name="Lang F.B.F."/>
            <person name="Roger A.J."/>
            <person name="Ruiz-Trillo I."/>
            <person name="Young S.K."/>
            <person name="Zeng Q."/>
            <person name="Gargeya S."/>
            <person name="Fitzgerald M."/>
            <person name="Haas B."/>
            <person name="Abouelleil A."/>
            <person name="Alvarado L."/>
            <person name="Arachchi H.M."/>
            <person name="Berlin A."/>
            <person name="Chapman S.B."/>
            <person name="Gearin G."/>
            <person name="Goldberg J."/>
            <person name="Griggs A."/>
            <person name="Gujja S."/>
            <person name="Hansen M."/>
            <person name="Heiman D."/>
            <person name="Howarth C."/>
            <person name="Larimer J."/>
            <person name="Lui A."/>
            <person name="MacDonald P.J.P."/>
            <person name="McCowen C."/>
            <person name="Montmayeur A."/>
            <person name="Murphy C."/>
            <person name="Neiman D."/>
            <person name="Pearson M."/>
            <person name="Priest M."/>
            <person name="Roberts A."/>
            <person name="Saif S."/>
            <person name="Shea T."/>
            <person name="Sisk P."/>
            <person name="Stolte C."/>
            <person name="Sykes S."/>
            <person name="Wortman J."/>
            <person name="Nusbaum C."/>
            <person name="Birren B."/>
        </authorList>
    </citation>
    <scope>NUCLEOTIDE SEQUENCE [LARGE SCALE GENOMIC DNA]</scope>
    <source>
        <strain evidence="6 7">ATCC 38327</strain>
    </source>
</reference>
<feature type="region of interest" description="Disordered" evidence="4">
    <location>
        <begin position="405"/>
        <end position="443"/>
    </location>
</feature>
<evidence type="ECO:0000256" key="3">
    <source>
        <dbReference type="SAM" id="Coils"/>
    </source>
</evidence>
<dbReference type="AlphaFoldDB" id="A0A0L0SJC6"/>
<dbReference type="InterPro" id="IPR003661">
    <property type="entry name" value="HisK_dim/P_dom"/>
</dbReference>
<dbReference type="OrthoDB" id="60033at2759"/>
<dbReference type="CDD" id="cd00082">
    <property type="entry name" value="HisKA"/>
    <property type="match status" value="1"/>
</dbReference>
<evidence type="ECO:0000259" key="5">
    <source>
        <dbReference type="PROSITE" id="PS50110"/>
    </source>
</evidence>
<accession>A0A0L0SJC6</accession>
<dbReference type="InterPro" id="IPR050956">
    <property type="entry name" value="2C_system_His_kinase"/>
</dbReference>
<dbReference type="Pfam" id="PF00072">
    <property type="entry name" value="Response_reg"/>
    <property type="match status" value="1"/>
</dbReference>
<feature type="domain" description="Response regulatory" evidence="5">
    <location>
        <begin position="563"/>
        <end position="684"/>
    </location>
</feature>
<dbReference type="PANTHER" id="PTHR43719:SF28">
    <property type="entry name" value="PEROXIDE STRESS-ACTIVATED HISTIDINE KINASE MAK1-RELATED"/>
    <property type="match status" value="1"/>
</dbReference>
<sequence length="783" mass="82172">MKLKGLLSRLPTASSITGLHGPRGAAGGGTPAGSGSVDGGFVGFASTHTPAKPSGLSAHVRATSASSAAAASVGTGTDTDPAVLDMLLTTLSHEVRTALTNIVGSADMLTTASNLPPELKEPVATIVYSSQHLLRVIDNVRLLGNLDEAMIEVAVAPFCVSDLVKQFTAMIEPVAQERNVPIQIRDDIGAKWFLGDARAVAIVIENLAEIMVRNVPPDMPENSTCTVVAAFQVEPVPDSATKAMRLTVRLAHNYSNTRTADRAKTVQELVEVGSALPHSLEQKKGILSTDQIQMGVAKRLARLCHGSIMPFSEADPHAIVLEVTLAPGAPDAVRKPVIATAAGDIMTDTSPNSPCMSPMIHRDMKPFARAFDASMSPAASRRGSTLPSNAVAAAAAANLRRMSVSTTTTVSSSSEATTPVPPRVPTAPAVPSEPATVMSPTAQAAAAPAPAGVISFLRRNSITPTPAAAPAAVPMVSPVLAAVQEKIQAQQQQQQQQAQQQVQGQQQQVVQHQQGVQHTQLLQQVQAAVAPAVAAAPPAPVGELWLCPPDHELVPPKSSAERALLVVEDDTINQRIIRALLKKLGYSNIVFASDGADALFHYNDLREQTKYFDVILLDQSLPTLSGDDMCLRIRKLDRTQVIISCSANTQLVQDPELCRALGYDEAVSKPLYLDALRDVLDRWIVAGDARRLRHIKRRLKRDALAAGKLVNPFSFSATAGAAGASPDAAKMVGGGDSTTGSGGLKRAGGAFETPPVGSEAETSAAAQETFLDARDGPEPSGRS</sequence>
<dbReference type="PANTHER" id="PTHR43719">
    <property type="entry name" value="TWO-COMPONENT HISTIDINE KINASE"/>
    <property type="match status" value="1"/>
</dbReference>
<feature type="coiled-coil region" evidence="3">
    <location>
        <begin position="480"/>
        <end position="508"/>
    </location>
</feature>
<evidence type="ECO:0000256" key="2">
    <source>
        <dbReference type="PROSITE-ProRule" id="PRU00169"/>
    </source>
</evidence>
<name>A0A0L0SJC6_ALLM3</name>
<organism evidence="6 7">
    <name type="scientific">Allomyces macrogynus (strain ATCC 38327)</name>
    <name type="common">Allomyces javanicus var. macrogynus</name>
    <dbReference type="NCBI Taxonomy" id="578462"/>
    <lineage>
        <taxon>Eukaryota</taxon>
        <taxon>Fungi</taxon>
        <taxon>Fungi incertae sedis</taxon>
        <taxon>Blastocladiomycota</taxon>
        <taxon>Blastocladiomycetes</taxon>
        <taxon>Blastocladiales</taxon>
        <taxon>Blastocladiaceae</taxon>
        <taxon>Allomyces</taxon>
    </lineage>
</organism>
<dbReference type="EMBL" id="GG745340">
    <property type="protein sequence ID" value="KNE62539.1"/>
    <property type="molecule type" value="Genomic_DNA"/>
</dbReference>
<dbReference type="GO" id="GO:0000155">
    <property type="term" value="F:phosphorelay sensor kinase activity"/>
    <property type="evidence" value="ECO:0007669"/>
    <property type="project" value="InterPro"/>
</dbReference>
<feature type="modified residue" description="4-aspartylphosphate" evidence="2">
    <location>
        <position position="618"/>
    </location>
</feature>
<feature type="region of interest" description="Disordered" evidence="4">
    <location>
        <begin position="725"/>
        <end position="783"/>
    </location>
</feature>
<dbReference type="InterPro" id="IPR001789">
    <property type="entry name" value="Sig_transdc_resp-reg_receiver"/>
</dbReference>
<feature type="compositionally biased region" description="Low complexity" evidence="4">
    <location>
        <begin position="405"/>
        <end position="418"/>
    </location>
</feature>
<keyword evidence="1 2" id="KW-0597">Phosphoprotein</keyword>
<dbReference type="SUPFAM" id="SSF47384">
    <property type="entry name" value="Homodimeric domain of signal transducing histidine kinase"/>
    <property type="match status" value="1"/>
</dbReference>
<dbReference type="Gene3D" id="1.10.287.130">
    <property type="match status" value="1"/>
</dbReference>
<evidence type="ECO:0000313" key="6">
    <source>
        <dbReference type="EMBL" id="KNE62539.1"/>
    </source>
</evidence>
<dbReference type="PROSITE" id="PS50110">
    <property type="entry name" value="RESPONSE_REGULATORY"/>
    <property type="match status" value="1"/>
</dbReference>
<dbReference type="SMART" id="SM00448">
    <property type="entry name" value="REC"/>
    <property type="match status" value="1"/>
</dbReference>
<reference evidence="7" key="2">
    <citation type="submission" date="2009-11" db="EMBL/GenBank/DDBJ databases">
        <title>The Genome Sequence of Allomyces macrogynus strain ATCC 38327.</title>
        <authorList>
            <consortium name="The Broad Institute Genome Sequencing Platform"/>
            <person name="Russ C."/>
            <person name="Cuomo C."/>
            <person name="Shea T."/>
            <person name="Young S.K."/>
            <person name="Zeng Q."/>
            <person name="Koehrsen M."/>
            <person name="Haas B."/>
            <person name="Borodovsky M."/>
            <person name="Guigo R."/>
            <person name="Alvarado L."/>
            <person name="Berlin A."/>
            <person name="Borenstein D."/>
            <person name="Chen Z."/>
            <person name="Engels R."/>
            <person name="Freedman E."/>
            <person name="Gellesch M."/>
            <person name="Goldberg J."/>
            <person name="Griggs A."/>
            <person name="Gujja S."/>
            <person name="Heiman D."/>
            <person name="Hepburn T."/>
            <person name="Howarth C."/>
            <person name="Jen D."/>
            <person name="Larson L."/>
            <person name="Lewis B."/>
            <person name="Mehta T."/>
            <person name="Park D."/>
            <person name="Pearson M."/>
            <person name="Roberts A."/>
            <person name="Saif S."/>
            <person name="Shenoy N."/>
            <person name="Sisk P."/>
            <person name="Stolte C."/>
            <person name="Sykes S."/>
            <person name="Walk T."/>
            <person name="White J."/>
            <person name="Yandava C."/>
            <person name="Burger G."/>
            <person name="Gray M.W."/>
            <person name="Holland P.W.H."/>
            <person name="King N."/>
            <person name="Lang F.B.F."/>
            <person name="Roger A.J."/>
            <person name="Ruiz-Trillo I."/>
            <person name="Lander E."/>
            <person name="Nusbaum C."/>
        </authorList>
    </citation>
    <scope>NUCLEOTIDE SEQUENCE [LARGE SCALE GENOMIC DNA]</scope>
    <source>
        <strain evidence="7">ATCC 38327</strain>
    </source>
</reference>
<feature type="compositionally biased region" description="Gly residues" evidence="4">
    <location>
        <begin position="732"/>
        <end position="746"/>
    </location>
</feature>
<dbReference type="CDD" id="cd17546">
    <property type="entry name" value="REC_hyHK_CKI1_RcsC-like"/>
    <property type="match status" value="1"/>
</dbReference>
<dbReference type="STRING" id="578462.A0A0L0SJC6"/>